<organism evidence="2 3">
    <name type="scientific">Agrobacterium deltaense NCPPB 1641</name>
    <dbReference type="NCBI Taxonomy" id="1183425"/>
    <lineage>
        <taxon>Bacteria</taxon>
        <taxon>Pseudomonadati</taxon>
        <taxon>Pseudomonadota</taxon>
        <taxon>Alphaproteobacteria</taxon>
        <taxon>Hyphomicrobiales</taxon>
        <taxon>Rhizobiaceae</taxon>
        <taxon>Rhizobium/Agrobacterium group</taxon>
        <taxon>Agrobacterium</taxon>
    </lineage>
</organism>
<dbReference type="AlphaFoldDB" id="A0A1S7TYK5"/>
<feature type="region of interest" description="Disordered" evidence="1">
    <location>
        <begin position="1"/>
        <end position="36"/>
    </location>
</feature>
<evidence type="ECO:0000256" key="1">
    <source>
        <dbReference type="SAM" id="MobiDB-lite"/>
    </source>
</evidence>
<protein>
    <submittedName>
        <fullName evidence="2">Uncharacterized protein</fullName>
    </submittedName>
</protein>
<reference evidence="2" key="1">
    <citation type="submission" date="2016-01" db="EMBL/GenBank/DDBJ databases">
        <authorList>
            <person name="Regsiter A."/>
            <person name="william w."/>
        </authorList>
    </citation>
    <scope>NUCLEOTIDE SEQUENCE</scope>
    <source>
        <strain evidence="2">NCPPB 1641</strain>
    </source>
</reference>
<keyword evidence="3" id="KW-1185">Reference proteome</keyword>
<accession>A0A1S7TYK5</accession>
<dbReference type="RefSeq" id="WP_080854363.1">
    <property type="nucleotide sequence ID" value="NZ_LT009776.1"/>
</dbReference>
<dbReference type="EMBL" id="FCNP01000033">
    <property type="protein sequence ID" value="CVI59712.1"/>
    <property type="molecule type" value="Genomic_DNA"/>
</dbReference>
<sequence>MAFGTSKFDGRGYGRQRSSDSDGQANKATPPKMLRSRSQIATAYAPGVLMTWEGGKGICKAVPIEKQFTNGLPPNVTQTIFEGIKEFAENWRTRALDGCPSAPDEFILDDPFYDHRTGDVTIDPTKFAMNQPTVVGYVPYPLLYQCGVCKTLREFKSVAEQAKRGLPEKCKDHDSRWTQVDVVYAHWYGTIEPLSPFNYVFDDTRQDVKPILNCTCGWTQFKLKNQPPVFSEWRFQCEECETTRELKKAEPHVLLKLKLDEQKGGRKFEYLEVDMLPVSYRASSAFYPQRASFIELRAATVVELMGPLRHEDLIRRLAEIHSIPYREPSDQEVQNALAVAGRSDEWDDYVTYRNWYQKKQAQGQDAAGLKSDMDALREKWFTDGLVSRGELSSVAIAAAVRMRSGWARKFDPIRLTVEHAAFVEEHIQGGMRGPRHTAVDVIDPDLPLFENAGIAAELQKYRNSVQTILKRTGVGQMVLIRGLPICEYSFGFSRVSPTPVYQREHNNRSVAMPVRLVAFDEMKNHQRPIYVTQQKNEALYIKLDEERIRRWLKRNGVVDMPPDNVGLSQAYLERYQDFGQFLDDYKDKERQGMPRTLAPFVYMLLHSFSHQLIHSLADASGLDRDGIGEYIFPADLAFTIFRKGMTPDLGNISAMWRNHAMEFLRRSVDPRMLRCGSGSLCDSRGGACPACIMVSEVSCGSSNLLLSRSVLKGGPAPEWEVANSPDIVGYFDPELDQ</sequence>
<proteinExistence type="predicted"/>
<evidence type="ECO:0000313" key="2">
    <source>
        <dbReference type="EMBL" id="CVI59712.1"/>
    </source>
</evidence>
<comment type="caution">
    <text evidence="2">The sequence shown here is derived from an EMBL/GenBank/DDBJ whole genome shotgun (WGS) entry which is preliminary data.</text>
</comment>
<gene>
    <name evidence="2" type="ORF">AGR7A_Lc120652</name>
</gene>
<name>A0A1S7TYK5_9HYPH</name>
<dbReference type="Proteomes" id="UP000192140">
    <property type="component" value="Unassembled WGS sequence"/>
</dbReference>
<feature type="compositionally biased region" description="Basic and acidic residues" evidence="1">
    <location>
        <begin position="8"/>
        <end position="20"/>
    </location>
</feature>
<evidence type="ECO:0000313" key="3">
    <source>
        <dbReference type="Proteomes" id="UP000192140"/>
    </source>
</evidence>